<evidence type="ECO:0000256" key="2">
    <source>
        <dbReference type="PROSITE-ProRule" id="PRU00464"/>
    </source>
</evidence>
<keyword evidence="6" id="KW-1185">Reference proteome</keyword>
<dbReference type="SUPFAM" id="SSF54197">
    <property type="entry name" value="HIT-like"/>
    <property type="match status" value="1"/>
</dbReference>
<dbReference type="AlphaFoldDB" id="A0A3M0C004"/>
<proteinExistence type="predicted"/>
<dbReference type="PROSITE" id="PS00892">
    <property type="entry name" value="HIT_1"/>
    <property type="match status" value="1"/>
</dbReference>
<dbReference type="Gene3D" id="3.30.428.10">
    <property type="entry name" value="HIT-like"/>
    <property type="match status" value="1"/>
</dbReference>
<name>A0A3M0C004_9PROT</name>
<evidence type="ECO:0000313" key="6">
    <source>
        <dbReference type="Proteomes" id="UP000271227"/>
    </source>
</evidence>
<dbReference type="InParanoid" id="A0A3M0C004"/>
<dbReference type="GO" id="GO:0016787">
    <property type="term" value="F:hydrolase activity"/>
    <property type="evidence" value="ECO:0007669"/>
    <property type="project" value="UniProtKB-KW"/>
</dbReference>
<dbReference type="PRINTS" id="PR00332">
    <property type="entry name" value="HISTRIAD"/>
</dbReference>
<dbReference type="Proteomes" id="UP000271227">
    <property type="component" value="Unassembled WGS sequence"/>
</dbReference>
<dbReference type="Pfam" id="PF01230">
    <property type="entry name" value="HIT"/>
    <property type="match status" value="1"/>
</dbReference>
<dbReference type="InterPro" id="IPR052908">
    <property type="entry name" value="AP-4-A_phosphorylase"/>
</dbReference>
<dbReference type="InterPro" id="IPR001310">
    <property type="entry name" value="Histidine_triad_HIT"/>
</dbReference>
<feature type="active site" description="Tele-AMP-histidine intermediate" evidence="1">
    <location>
        <position position="118"/>
    </location>
</feature>
<dbReference type="PANTHER" id="PTHR42997:SF1">
    <property type="entry name" value="AP-4-A PHOSPHORYLASE"/>
    <property type="match status" value="1"/>
</dbReference>
<protein>
    <submittedName>
        <fullName evidence="5">Diadenosine tetraphosphate (Ap4A) HIT family hydrolase</fullName>
    </submittedName>
</protein>
<dbReference type="InterPro" id="IPR019808">
    <property type="entry name" value="Histidine_triad_CS"/>
</dbReference>
<comment type="caution">
    <text evidence="5">The sequence shown here is derived from an EMBL/GenBank/DDBJ whole genome shotgun (WGS) entry which is preliminary data.</text>
</comment>
<feature type="region of interest" description="Disordered" evidence="3">
    <location>
        <begin position="1"/>
        <end position="35"/>
    </location>
</feature>
<gene>
    <name evidence="5" type="ORF">BXY39_3467</name>
</gene>
<evidence type="ECO:0000256" key="1">
    <source>
        <dbReference type="PIRSR" id="PIRSR601310-1"/>
    </source>
</evidence>
<dbReference type="InterPro" id="IPR036265">
    <property type="entry name" value="HIT-like_sf"/>
</dbReference>
<evidence type="ECO:0000259" key="4">
    <source>
        <dbReference type="PROSITE" id="PS51084"/>
    </source>
</evidence>
<accession>A0A3M0C004</accession>
<keyword evidence="5" id="KW-0378">Hydrolase</keyword>
<dbReference type="EMBL" id="REFR01000015">
    <property type="protein sequence ID" value="RMB01957.1"/>
    <property type="molecule type" value="Genomic_DNA"/>
</dbReference>
<dbReference type="PANTHER" id="PTHR42997">
    <property type="entry name" value="HIT FAMILY HYDROLASE"/>
    <property type="match status" value="1"/>
</dbReference>
<evidence type="ECO:0000256" key="3">
    <source>
        <dbReference type="SAM" id="MobiDB-lite"/>
    </source>
</evidence>
<comment type="caution">
    <text evidence="2">Lacks conserved residue(s) required for the propagation of feature annotation.</text>
</comment>
<sequence length="153" mass="16529">MKSVTVALSDGSSNTMDDPKQSGGSLPVSPFHDPSRWTGENEHAFAIRDAYPLAEGHTLVVPKRAMGRTTQLTEEELLACFRLIEEVKTALIKESGADGFNVGVNENAAAGQTIAQLHFHVIPRFHGDIDDPVGGIRNIFPGRGNYLKSTKEG</sequence>
<reference evidence="5 6" key="1">
    <citation type="submission" date="2018-10" db="EMBL/GenBank/DDBJ databases">
        <title>Genomic Encyclopedia of Archaeal and Bacterial Type Strains, Phase II (KMG-II): from individual species to whole genera.</title>
        <authorList>
            <person name="Goeker M."/>
        </authorList>
    </citation>
    <scope>NUCLEOTIDE SEQUENCE [LARGE SCALE GENOMIC DNA]</scope>
    <source>
        <strain evidence="5 6">DSM 25217</strain>
    </source>
</reference>
<organism evidence="5 6">
    <name type="scientific">Eilatimonas milleporae</name>
    <dbReference type="NCBI Taxonomy" id="911205"/>
    <lineage>
        <taxon>Bacteria</taxon>
        <taxon>Pseudomonadati</taxon>
        <taxon>Pseudomonadota</taxon>
        <taxon>Alphaproteobacteria</taxon>
        <taxon>Kordiimonadales</taxon>
        <taxon>Kordiimonadaceae</taxon>
        <taxon>Eilatimonas</taxon>
    </lineage>
</organism>
<evidence type="ECO:0000313" key="5">
    <source>
        <dbReference type="EMBL" id="RMB01957.1"/>
    </source>
</evidence>
<dbReference type="PROSITE" id="PS51084">
    <property type="entry name" value="HIT_2"/>
    <property type="match status" value="1"/>
</dbReference>
<feature type="domain" description="HIT" evidence="4">
    <location>
        <begin position="24"/>
        <end position="131"/>
    </location>
</feature>
<dbReference type="InterPro" id="IPR011146">
    <property type="entry name" value="HIT-like"/>
</dbReference>